<reference evidence="3" key="2">
    <citation type="submission" date="2020-12" db="EMBL/GenBank/DDBJ databases">
        <title>New Spironucleus salmonicida genome in near-complete chromosomes.</title>
        <authorList>
            <person name="Xu F."/>
            <person name="Kurt Z."/>
            <person name="Jimenez-Gonzalez A."/>
            <person name="Astvaldsson A."/>
            <person name="Andersson J.O."/>
            <person name="Svard S.G."/>
        </authorList>
    </citation>
    <scope>NUCLEOTIDE SEQUENCE</scope>
    <source>
        <strain evidence="3">ATCC 50377</strain>
    </source>
</reference>
<evidence type="ECO:0000313" key="4">
    <source>
        <dbReference type="Proteomes" id="UP000018208"/>
    </source>
</evidence>
<keyword evidence="1" id="KW-0175">Coiled coil</keyword>
<protein>
    <submittedName>
        <fullName evidence="2">Uncharacterized protein</fullName>
    </submittedName>
</protein>
<sequence length="324" mass="38350">MDKLLQIAEEIIQLLPRELLAKYHALKQQMLKGVVIAEIKSKSQLDDISFTSFRNKLDEYQYLKKEKYNIGTEMEVEIFNKAIEVVDTEKEFLVQQLEFMQNIKLQNQQCQTQQQYFHQTTQSDFIGKSIGIQENPQSLNGSTNTEEPEHYQKLATLIMSLDKSNNQIDQNQPQILFKNVTNLHNELELFRDESELWKQKFKQMQEQYNIKQSQQKELEQVFNQVLKETNKFKDQDLILKDQATQIIQFEDTIVQLQIKLQESEIMQKKAQDAYFVSMQQLKRKSDQQMSRLQEQLAVTHDRLRKIQKNVESVDSSLFDSLLSK</sequence>
<dbReference type="OrthoDB" id="10251944at2759"/>
<evidence type="ECO:0000256" key="1">
    <source>
        <dbReference type="SAM" id="Coils"/>
    </source>
</evidence>
<dbReference type="EMBL" id="AUWU02000001">
    <property type="protein sequence ID" value="KAH0576971.1"/>
    <property type="molecule type" value="Genomic_DNA"/>
</dbReference>
<gene>
    <name evidence="2" type="ORF">SS50377_17302</name>
    <name evidence="3" type="ORF">SS50377_20319</name>
</gene>
<evidence type="ECO:0000313" key="3">
    <source>
        <dbReference type="EMBL" id="KAH0576971.1"/>
    </source>
</evidence>
<keyword evidence="4" id="KW-1185">Reference proteome</keyword>
<name>V6LH14_9EUKA</name>
<evidence type="ECO:0000313" key="2">
    <source>
        <dbReference type="EMBL" id="EST43001.1"/>
    </source>
</evidence>
<dbReference type="AlphaFoldDB" id="V6LH14"/>
<dbReference type="EMBL" id="KI546147">
    <property type="protein sequence ID" value="EST43001.1"/>
    <property type="molecule type" value="Genomic_DNA"/>
</dbReference>
<feature type="coiled-coil region" evidence="1">
    <location>
        <begin position="187"/>
        <end position="221"/>
    </location>
</feature>
<organism evidence="2">
    <name type="scientific">Spironucleus salmonicida</name>
    <dbReference type="NCBI Taxonomy" id="348837"/>
    <lineage>
        <taxon>Eukaryota</taxon>
        <taxon>Metamonada</taxon>
        <taxon>Diplomonadida</taxon>
        <taxon>Hexamitidae</taxon>
        <taxon>Hexamitinae</taxon>
        <taxon>Spironucleus</taxon>
    </lineage>
</organism>
<accession>V6LH14</accession>
<dbReference type="Proteomes" id="UP000018208">
    <property type="component" value="Unassembled WGS sequence"/>
</dbReference>
<reference evidence="2 3" key="1">
    <citation type="journal article" date="2014" name="PLoS Genet.">
        <title>The Genome of Spironucleus salmonicida Highlights a Fish Pathogen Adapted to Fluctuating Environments.</title>
        <authorList>
            <person name="Xu F."/>
            <person name="Jerlstrom-Hultqvist J."/>
            <person name="Einarsson E."/>
            <person name="Astvaldsson A."/>
            <person name="Svard S.G."/>
            <person name="Andersson J.O."/>
        </authorList>
    </citation>
    <scope>NUCLEOTIDE SEQUENCE</scope>
    <source>
        <strain evidence="3">ATCC 50377</strain>
    </source>
</reference>
<dbReference type="VEuPathDB" id="GiardiaDB:SS50377_20319"/>
<proteinExistence type="predicted"/>